<dbReference type="GO" id="GO:0004016">
    <property type="term" value="F:adenylate cyclase activity"/>
    <property type="evidence" value="ECO:0007669"/>
    <property type="project" value="TreeGrafter"/>
</dbReference>
<dbReference type="EMBL" id="FWXV01000010">
    <property type="protein sequence ID" value="SMD24631.1"/>
    <property type="molecule type" value="Genomic_DNA"/>
</dbReference>
<dbReference type="Pfam" id="PF00196">
    <property type="entry name" value="GerE"/>
    <property type="match status" value="1"/>
</dbReference>
<dbReference type="InterPro" id="IPR041664">
    <property type="entry name" value="AAA_16"/>
</dbReference>
<dbReference type="CDD" id="cd06170">
    <property type="entry name" value="LuxR_C_like"/>
    <property type="match status" value="1"/>
</dbReference>
<dbReference type="Gene3D" id="1.10.10.10">
    <property type="entry name" value="Winged helix-like DNA-binding domain superfamily/Winged helix DNA-binding domain"/>
    <property type="match status" value="1"/>
</dbReference>
<dbReference type="RefSeq" id="WP_084433073.1">
    <property type="nucleotide sequence ID" value="NZ_FWXV01000010.1"/>
</dbReference>
<sequence length="689" mass="74993">MQLIGRDAETGVLEEFLGRVRAGESHAFALVGESGAGKTALLQHIAERASGCLVVRVEGVQPEADLAFAGLYQLLTQLPVRFDQLPAAHREALRTAAGMRPGSLNWLAISLAVRHILFAASDKQPLICLVDDEQWLDHASVHVLAFTARRLGTRPVGLVFASREPSSEIAGLPFLKLNGLTDSAARALLDSTLAAPVDPAVRDRIIADAHGNPLAILDIPDEPLGGFALPLVTKDEWHLDTLPDETRRLMQVAAADFVGDPVLVWRAADKLGIAARAANPAIEAGLLELDTLVRFRHPAMRRAAYWSATLPQRQEIHQALGDVTDQRTDPDRRAWHHAHATPGPQEAIAAELERCTVRAQSRGGLSAAAAFLERAAILTPEPAQRARRLFAAAAAKHDAGARNQALELVAAALAGPLSAGERAKAEQLRDQLRTATSLMDEVRRAVEAGGNTDEVCIESVLEAWRGVEPTTADDYAKAVLYNGIGRHDAARDAALRALHTPLVITELAEAAARTGHFDLVKALPDPVGDWASGIQARIDALLTEGAQADAHHRDSITYLDRTHVRIELARAHLLYGEWLRREHRRIDARAQLRTALEIFTSMGAEAFSTRAQRELRATGETARKRTQPNHNTLTAQETQVAQLARDGLSNPEIGTRLFISPRTVQYHLRKVFAKLDITSRTQLDRVMLG</sequence>
<organism evidence="4 5">
    <name type="scientific">Kibdelosporangium aridum</name>
    <dbReference type="NCBI Taxonomy" id="2030"/>
    <lineage>
        <taxon>Bacteria</taxon>
        <taxon>Bacillati</taxon>
        <taxon>Actinomycetota</taxon>
        <taxon>Actinomycetes</taxon>
        <taxon>Pseudonocardiales</taxon>
        <taxon>Pseudonocardiaceae</taxon>
        <taxon>Kibdelosporangium</taxon>
    </lineage>
</organism>
<dbReference type="SUPFAM" id="SSF52540">
    <property type="entry name" value="P-loop containing nucleoside triphosphate hydrolases"/>
    <property type="match status" value="1"/>
</dbReference>
<protein>
    <submittedName>
        <fullName evidence="4">Regulatory protein, luxR family</fullName>
    </submittedName>
</protein>
<dbReference type="GO" id="GO:0006355">
    <property type="term" value="P:regulation of DNA-templated transcription"/>
    <property type="evidence" value="ECO:0007669"/>
    <property type="project" value="InterPro"/>
</dbReference>
<dbReference type="GO" id="GO:0003677">
    <property type="term" value="F:DNA binding"/>
    <property type="evidence" value="ECO:0007669"/>
    <property type="project" value="InterPro"/>
</dbReference>
<proteinExistence type="predicted"/>
<gene>
    <name evidence="4" type="ORF">SAMN05661093_08689</name>
</gene>
<dbReference type="SUPFAM" id="SSF46894">
    <property type="entry name" value="C-terminal effector domain of the bipartite response regulators"/>
    <property type="match status" value="1"/>
</dbReference>
<evidence type="ECO:0000313" key="4">
    <source>
        <dbReference type="EMBL" id="SMD24631.1"/>
    </source>
</evidence>
<dbReference type="OrthoDB" id="3656034at2"/>
<dbReference type="GO" id="GO:0005524">
    <property type="term" value="F:ATP binding"/>
    <property type="evidence" value="ECO:0007669"/>
    <property type="project" value="UniProtKB-KW"/>
</dbReference>
<dbReference type="GO" id="GO:0005737">
    <property type="term" value="C:cytoplasm"/>
    <property type="evidence" value="ECO:0007669"/>
    <property type="project" value="TreeGrafter"/>
</dbReference>
<dbReference type="PANTHER" id="PTHR16305">
    <property type="entry name" value="TESTICULAR SOLUBLE ADENYLYL CYCLASE"/>
    <property type="match status" value="1"/>
</dbReference>
<keyword evidence="2" id="KW-0067">ATP-binding</keyword>
<dbReference type="AlphaFoldDB" id="A0A1Y5Y5N3"/>
<dbReference type="Pfam" id="PF13191">
    <property type="entry name" value="AAA_16"/>
    <property type="match status" value="1"/>
</dbReference>
<dbReference type="InterPro" id="IPR016032">
    <property type="entry name" value="Sig_transdc_resp-reg_C-effctor"/>
</dbReference>
<dbReference type="InterPro" id="IPR027417">
    <property type="entry name" value="P-loop_NTPase"/>
</dbReference>
<evidence type="ECO:0000256" key="2">
    <source>
        <dbReference type="ARBA" id="ARBA00022840"/>
    </source>
</evidence>
<feature type="domain" description="HTH luxR-type" evidence="3">
    <location>
        <begin position="626"/>
        <end position="689"/>
    </location>
</feature>
<evidence type="ECO:0000259" key="3">
    <source>
        <dbReference type="PROSITE" id="PS50043"/>
    </source>
</evidence>
<dbReference type="Gene3D" id="3.40.50.300">
    <property type="entry name" value="P-loop containing nucleotide triphosphate hydrolases"/>
    <property type="match status" value="1"/>
</dbReference>
<dbReference type="InterPro" id="IPR036388">
    <property type="entry name" value="WH-like_DNA-bd_sf"/>
</dbReference>
<dbReference type="InterPro" id="IPR000792">
    <property type="entry name" value="Tscrpt_reg_LuxR_C"/>
</dbReference>
<evidence type="ECO:0000256" key="1">
    <source>
        <dbReference type="ARBA" id="ARBA00022741"/>
    </source>
</evidence>
<dbReference type="Proteomes" id="UP000192674">
    <property type="component" value="Unassembled WGS sequence"/>
</dbReference>
<dbReference type="PROSITE" id="PS50043">
    <property type="entry name" value="HTH_LUXR_2"/>
    <property type="match status" value="1"/>
</dbReference>
<reference evidence="4 5" key="1">
    <citation type="submission" date="2017-04" db="EMBL/GenBank/DDBJ databases">
        <authorList>
            <person name="Afonso C.L."/>
            <person name="Miller P.J."/>
            <person name="Scott M.A."/>
            <person name="Spackman E."/>
            <person name="Goraichik I."/>
            <person name="Dimitrov K.M."/>
            <person name="Suarez D.L."/>
            <person name="Swayne D.E."/>
        </authorList>
    </citation>
    <scope>NUCLEOTIDE SEQUENCE [LARGE SCALE GENOMIC DNA]</scope>
    <source>
        <strain evidence="4 5">DSM 43828</strain>
    </source>
</reference>
<dbReference type="PANTHER" id="PTHR16305:SF35">
    <property type="entry name" value="TRANSCRIPTIONAL ACTIVATOR DOMAIN"/>
    <property type="match status" value="1"/>
</dbReference>
<keyword evidence="1" id="KW-0547">Nucleotide-binding</keyword>
<dbReference type="SMART" id="SM00421">
    <property type="entry name" value="HTH_LUXR"/>
    <property type="match status" value="1"/>
</dbReference>
<accession>A0A1Y5Y5N3</accession>
<evidence type="ECO:0000313" key="5">
    <source>
        <dbReference type="Proteomes" id="UP000192674"/>
    </source>
</evidence>
<name>A0A1Y5Y5N3_KIBAR</name>
<keyword evidence="5" id="KW-1185">Reference proteome</keyword>
<dbReference type="PRINTS" id="PR00038">
    <property type="entry name" value="HTHLUXR"/>
</dbReference>